<dbReference type="CDD" id="cd10529">
    <property type="entry name" value="SET_SETD5-like"/>
    <property type="match status" value="1"/>
</dbReference>
<keyword evidence="2" id="KW-0863">Zinc-finger</keyword>
<dbReference type="RefSeq" id="XP_009166926.1">
    <property type="nucleotide sequence ID" value="XM_009168662.1"/>
</dbReference>
<dbReference type="GO" id="GO:0008270">
    <property type="term" value="F:zinc ion binding"/>
    <property type="evidence" value="ECO:0007669"/>
    <property type="project" value="UniProtKB-KW"/>
</dbReference>
<evidence type="ECO:0000256" key="5">
    <source>
        <dbReference type="SAM" id="MobiDB-lite"/>
    </source>
</evidence>
<dbReference type="PROSITE" id="PS01359">
    <property type="entry name" value="ZF_PHD_1"/>
    <property type="match status" value="1"/>
</dbReference>
<feature type="compositionally biased region" description="Basic and acidic residues" evidence="5">
    <location>
        <begin position="2068"/>
        <end position="2085"/>
    </location>
</feature>
<feature type="region of interest" description="Disordered" evidence="5">
    <location>
        <begin position="1446"/>
        <end position="1469"/>
    </location>
</feature>
<dbReference type="InterPro" id="IPR019786">
    <property type="entry name" value="Zinc_finger_PHD-type_CS"/>
</dbReference>
<feature type="region of interest" description="Disordered" evidence="5">
    <location>
        <begin position="1228"/>
        <end position="1298"/>
    </location>
</feature>
<dbReference type="GO" id="GO:0006355">
    <property type="term" value="P:regulation of DNA-templated transcription"/>
    <property type="evidence" value="ECO:0007669"/>
    <property type="project" value="TreeGrafter"/>
</dbReference>
<dbReference type="InterPro" id="IPR013083">
    <property type="entry name" value="Znf_RING/FYVE/PHD"/>
</dbReference>
<dbReference type="SUPFAM" id="SSF82199">
    <property type="entry name" value="SET domain"/>
    <property type="match status" value="1"/>
</dbReference>
<feature type="region of interest" description="Disordered" evidence="5">
    <location>
        <begin position="1556"/>
        <end position="1578"/>
    </location>
</feature>
<organism evidence="7 8">
    <name type="scientific">Opisthorchis viverrini</name>
    <name type="common">Southeast Asian liver fluke</name>
    <dbReference type="NCBI Taxonomy" id="6198"/>
    <lineage>
        <taxon>Eukaryota</taxon>
        <taxon>Metazoa</taxon>
        <taxon>Spiralia</taxon>
        <taxon>Lophotrochozoa</taxon>
        <taxon>Platyhelminthes</taxon>
        <taxon>Trematoda</taxon>
        <taxon>Digenea</taxon>
        <taxon>Opisthorchiida</taxon>
        <taxon>Opisthorchiata</taxon>
        <taxon>Opisthorchiidae</taxon>
        <taxon>Opisthorchis</taxon>
    </lineage>
</organism>
<feature type="compositionally biased region" description="Basic and acidic residues" evidence="5">
    <location>
        <begin position="1180"/>
        <end position="1198"/>
    </location>
</feature>
<feature type="region of interest" description="Disordered" evidence="5">
    <location>
        <begin position="721"/>
        <end position="746"/>
    </location>
</feature>
<feature type="compositionally biased region" description="Basic and acidic residues" evidence="5">
    <location>
        <begin position="1367"/>
        <end position="1377"/>
    </location>
</feature>
<dbReference type="STRING" id="6198.A0A074ZPM0"/>
<dbReference type="GeneID" id="20327560"/>
<feature type="compositionally biased region" description="Low complexity" evidence="5">
    <location>
        <begin position="1339"/>
        <end position="1348"/>
    </location>
</feature>
<feature type="compositionally biased region" description="Basic and acidic residues" evidence="5">
    <location>
        <begin position="1281"/>
        <end position="1298"/>
    </location>
</feature>
<reference evidence="7 8" key="1">
    <citation type="submission" date="2013-11" db="EMBL/GenBank/DDBJ databases">
        <title>Opisthorchis viverrini - life in the bile duct.</title>
        <authorList>
            <person name="Young N.D."/>
            <person name="Nagarajan N."/>
            <person name="Lin S.J."/>
            <person name="Korhonen P.K."/>
            <person name="Jex A.R."/>
            <person name="Hall R.S."/>
            <person name="Safavi-Hemami H."/>
            <person name="Kaewkong W."/>
            <person name="Bertrand D."/>
            <person name="Gao S."/>
            <person name="Seet Q."/>
            <person name="Wongkham S."/>
            <person name="Teh B.T."/>
            <person name="Wongkham C."/>
            <person name="Intapan P.M."/>
            <person name="Maleewong W."/>
            <person name="Yang X."/>
            <person name="Hu M."/>
            <person name="Wang Z."/>
            <person name="Hofmann A."/>
            <person name="Sternberg P.W."/>
            <person name="Tan P."/>
            <person name="Wang J."/>
            <person name="Gasser R.B."/>
        </authorList>
    </citation>
    <scope>NUCLEOTIDE SEQUENCE [LARGE SCALE GENOMIC DNA]</scope>
</reference>
<feature type="compositionally biased region" description="Low complexity" evidence="5">
    <location>
        <begin position="734"/>
        <end position="743"/>
    </location>
</feature>
<name>A0A074ZPM0_OPIVI</name>
<dbReference type="Proteomes" id="UP000054324">
    <property type="component" value="Unassembled WGS sequence"/>
</dbReference>
<dbReference type="SMART" id="SM00317">
    <property type="entry name" value="SET"/>
    <property type="match status" value="1"/>
</dbReference>
<feature type="non-terminal residue" evidence="7">
    <location>
        <position position="1"/>
    </location>
</feature>
<feature type="compositionally biased region" description="Basic residues" evidence="5">
    <location>
        <begin position="1035"/>
        <end position="1044"/>
    </location>
</feature>
<feature type="compositionally biased region" description="Polar residues" evidence="5">
    <location>
        <begin position="1127"/>
        <end position="1140"/>
    </location>
</feature>
<feature type="compositionally biased region" description="Low complexity" evidence="5">
    <location>
        <begin position="1866"/>
        <end position="1875"/>
    </location>
</feature>
<evidence type="ECO:0000313" key="7">
    <source>
        <dbReference type="EMBL" id="KER29368.1"/>
    </source>
</evidence>
<dbReference type="PROSITE" id="PS50280">
    <property type="entry name" value="SET"/>
    <property type="match status" value="1"/>
</dbReference>
<dbReference type="SMART" id="SM00249">
    <property type="entry name" value="PHD"/>
    <property type="match status" value="1"/>
</dbReference>
<dbReference type="SUPFAM" id="SSF57903">
    <property type="entry name" value="FYVE/PHD zinc finger"/>
    <property type="match status" value="1"/>
</dbReference>
<feature type="region of interest" description="Disordered" evidence="5">
    <location>
        <begin position="2119"/>
        <end position="2153"/>
    </location>
</feature>
<dbReference type="InterPro" id="IPR019787">
    <property type="entry name" value="Znf_PHD-finger"/>
</dbReference>
<evidence type="ECO:0000313" key="8">
    <source>
        <dbReference type="Proteomes" id="UP000054324"/>
    </source>
</evidence>
<feature type="region of interest" description="Disordered" evidence="5">
    <location>
        <begin position="2039"/>
        <end position="2085"/>
    </location>
</feature>
<dbReference type="OrthoDB" id="1928087at2759"/>
<feature type="region of interest" description="Disordered" evidence="5">
    <location>
        <begin position="2314"/>
        <end position="2339"/>
    </location>
</feature>
<keyword evidence="1" id="KW-0479">Metal-binding</keyword>
<dbReference type="PANTHER" id="PTHR46462:SF3">
    <property type="entry name" value="UPSET, ISOFORM A"/>
    <property type="match status" value="1"/>
</dbReference>
<dbReference type="EMBL" id="KL596680">
    <property type="protein sequence ID" value="KER29368.1"/>
    <property type="molecule type" value="Genomic_DNA"/>
</dbReference>
<keyword evidence="8" id="KW-1185">Reference proteome</keyword>
<evidence type="ECO:0000256" key="4">
    <source>
        <dbReference type="ARBA" id="ARBA00022853"/>
    </source>
</evidence>
<sequence length="2339" mass="257172">LCSGHFGIFLRDLSSVSVRSDIQCLSGRAVPQAKFSALCKEVAISSRGPTLVPSEATVLREKEIEHRETRFVVHGFEAGNHSRSDSLDTLNEDDVFRESLVDNSVGVFQERSDVGPIEYLEVHASNTGAFSTAFFAFTGFALHTSVTDTLVYPNFYRAGLNLPVAHRTHLTAFADAFLDPDPILEDTPDPPDEDEIDYTVHPPEVGQNVIVGETGAEVTAVSNPVKQKRVLCSFSSQGLSDEGDPDDYPFDAVTYGDSLSCLGLPYNDHTYVSAVPSSKGTSGDEDRLCLLAKLALAKDEKQVDQVFGTRKTSGQSGLGLILSSDELVPQNICRPASDVLYCTGPQVMGTPKTPNTSRIPTQTTTSPCSLIATNPANSSTNGRSLVISPSSGAAAIPPLQVHRVSSSLTPHIILRTGLPGLQISTTASRSATSVSDSGGIVRCSCGNARNDCPVIQCDKCRSWQHVECVSSPKRSRLTTPYVCESCGPHPVPGPQAVVLHRQKLPGISTSAGSGIWMSRTTSLSTANSSGRVLVTNALSGPVSSRQVQLCLSSTPSIAPPVRPNPNQTLSTTATGLMTGNPRCFNLITGPTSPVTSAQTTRSSKRKQDLLTRSVPSGVYRTVICLRGLFVSPACIIHFCYPTVTGTSLADGLECVSKHSPAINGLTELVPVEAPFSVDANGARVVSETVGVSVTGTWDSPVDTKPSNPLHRLLVYDTSETSNYTPEHKDDSNQISPPSSIISSGTLASPSIDAYEETTELRLSERFYHKMESLLSPTYSPSGGTTTNGFSKNQLPPRLPSFKRYQVMSFDFNRKGLIALADIYPGEPVVEYHGVCMLLSEYNEMYDYRKHYSPYVLFYKSWTQLPLCVDARKFGNEARYIRRSCTPNCEVRHFVSTYDDPLTGPTSRIRLIVFAIRPITRSTELTLHFDFDYTTCRYLVPCACARKACPVARWFRQSNHFDNDYPGADTFTLSHSLSSTRKFPFRGSGLTSRPRGFVTTGLDNYSDILADDCDQGDGNGDLSWITDDQQSMSRLQPHRTFRRGSRGNGQAYPYDKPRKPIKLRGQGRGRRRATSNGALSLNGRSAVVVRSGRGRPPVLDQPLRSNQRHHPGRYKGRRSSKSVKIRSLFSQKENSRRSCTNGLPVVDERSTMSSHSSSMSERSVPHPVRGTDTRQQSNVSSDDRDLAQPLEHASDDDHPTASLKQSPSHVVSSINAYDRNSVASRLKEENTTGVNFTGHGKNSSSDSGGELKSGKPEERSTKSVGERRRRRNDSRKTPSPVHQKEGQLREEDRKKSREEIWMAEVLRRIERMEKKQQHKQRTAPAESDGTPSDKGESRSVEVSSVVPETVETKLPSIGDCPTSSLEPCRIEPETHELDSETAPLAGDLEDNQLKSEQTSLSCQSSVLVSSAVSSLCEDQDKHLIPVVSSDNTSHALRSSLLKPMPDIVLGDPSATGPDESHPTVLPSKGRRRLSQSVVHSGNPLAVAAADVRETREERWLKSQLRRIAELEMSTSLKPSSPKRLSDEAVPLATEVSSQSDSAVTTLKEVYTNDSLLGSLNDDKCDQTTGSAGDPSSESLSIDDLQAHRRYTCPTSSEISHNEVIHAKHSIDRRSSDTSYSRTLKTGNFRAGRKRSSVPVSTEADCELIVYRTREKDPMAKFSRSRSGDLTSTLPNNRILQENTSPILESADPSRVVASSGMVGSTAYCTPRPTKKRWLSQALMEEDNGGLRSGDFAPLARVMDQSDVTFTQFQFPVISPSACPVNPKKRIISQFSESHSNGPDNAVFPQSGCTDCQSKDDSPCSNRSDPGKVPSVTLSESTSSVLDPANAHPTPLPPKKATVKQQADEMRKTRVSLSEYRRRRGLFSNNASNSINNQAKEGEQATELRTARHDLHLPHQLLSPNRLLDEIPKIYQQLHLPEKLSTKSNELLHSSIKSAPKLDTKGLPLIVQSDTAFDELPVDDGINERGPRTPSEPPDDDDLDSSNTVYVRKLRKVDLTAIAEEAEDSVKRSTPHSHARLFPEQDFSDDIRLRSWKKISDEHTNPDFDGADPPEYNNEFQLHGRSSGELTRRRWSERYPPGDDGLLRTELRARPWSPSVHPDRPVPVVSAHCVAPPPPPPPCNSFPSHSKNDVESHRTKRSLPHRRYSGPDTQEASVNLGSLEYFIKRDQAIRHWQESHSLDWDRNQFTTRRRIEHTHLEMERRAIAPRHSLYPSKYGSNPNDSLHRSVPASGRLTDVEETLCRLQDRLRSQLDRTKLALTPHGMAHNDSRSSFAHLMESDVDVASDVSLSGHSRTGRYVVNELSSVLVVGLTANPNDDQSQHSLPAQQLGRRPSAPNVE</sequence>
<dbReference type="GO" id="GO:0006325">
    <property type="term" value="P:chromatin organization"/>
    <property type="evidence" value="ECO:0007669"/>
    <property type="project" value="UniProtKB-KW"/>
</dbReference>
<evidence type="ECO:0000259" key="6">
    <source>
        <dbReference type="PROSITE" id="PS50280"/>
    </source>
</evidence>
<feature type="region of interest" description="Disordered" evidence="5">
    <location>
        <begin position="1956"/>
        <end position="1985"/>
    </location>
</feature>
<dbReference type="InterPro" id="IPR001965">
    <property type="entry name" value="Znf_PHD"/>
</dbReference>
<dbReference type="PANTHER" id="PTHR46462">
    <property type="entry name" value="UPSET, ISOFORM A"/>
    <property type="match status" value="1"/>
</dbReference>
<dbReference type="InterPro" id="IPR046341">
    <property type="entry name" value="SET_dom_sf"/>
</dbReference>
<evidence type="ECO:0000256" key="2">
    <source>
        <dbReference type="ARBA" id="ARBA00022771"/>
    </source>
</evidence>
<dbReference type="GO" id="GO:0034967">
    <property type="term" value="C:Set3 complex"/>
    <property type="evidence" value="ECO:0007669"/>
    <property type="project" value="TreeGrafter"/>
</dbReference>
<feature type="compositionally biased region" description="Low complexity" evidence="5">
    <location>
        <begin position="1150"/>
        <end position="1161"/>
    </location>
</feature>
<dbReference type="KEGG" id="ovi:T265_13393"/>
<dbReference type="InterPro" id="IPR011011">
    <property type="entry name" value="Znf_FYVE_PHD"/>
</dbReference>
<dbReference type="CTD" id="20327560"/>
<feature type="region of interest" description="Disordered" evidence="5">
    <location>
        <begin position="1019"/>
        <end position="1210"/>
    </location>
</feature>
<feature type="compositionally biased region" description="Low complexity" evidence="5">
    <location>
        <begin position="1082"/>
        <end position="1097"/>
    </location>
</feature>
<keyword evidence="3" id="KW-0862">Zinc</keyword>
<gene>
    <name evidence="7" type="ORF">T265_13393</name>
</gene>
<feature type="compositionally biased region" description="Basic residues" evidence="5">
    <location>
        <begin position="1058"/>
        <end position="1072"/>
    </location>
</feature>
<dbReference type="Pfam" id="PF00856">
    <property type="entry name" value="SET"/>
    <property type="match status" value="1"/>
</dbReference>
<evidence type="ECO:0000256" key="1">
    <source>
        <dbReference type="ARBA" id="ARBA00022723"/>
    </source>
</evidence>
<feature type="compositionally biased region" description="Basic residues" evidence="5">
    <location>
        <begin position="2136"/>
        <end position="2146"/>
    </location>
</feature>
<feature type="region of interest" description="Disordered" evidence="5">
    <location>
        <begin position="1773"/>
        <end position="1882"/>
    </location>
</feature>
<protein>
    <recommendedName>
        <fullName evidence="6">SET domain-containing protein</fullName>
    </recommendedName>
</protein>
<feature type="domain" description="SET" evidence="6">
    <location>
        <begin position="799"/>
        <end position="929"/>
    </location>
</feature>
<dbReference type="InterPro" id="IPR001214">
    <property type="entry name" value="SET_dom"/>
</dbReference>
<dbReference type="Gene3D" id="2.170.270.10">
    <property type="entry name" value="SET domain"/>
    <property type="match status" value="1"/>
</dbReference>
<proteinExistence type="predicted"/>
<feature type="compositionally biased region" description="Polar residues" evidence="5">
    <location>
        <begin position="1201"/>
        <end position="1210"/>
    </location>
</feature>
<feature type="region of interest" description="Disordered" evidence="5">
    <location>
        <begin position="1310"/>
        <end position="1397"/>
    </location>
</feature>
<feature type="compositionally biased region" description="Basic residues" evidence="5">
    <location>
        <begin position="1105"/>
        <end position="1123"/>
    </location>
</feature>
<feature type="compositionally biased region" description="Low complexity" evidence="5">
    <location>
        <begin position="1813"/>
        <end position="1824"/>
    </location>
</feature>
<feature type="compositionally biased region" description="Polar residues" evidence="5">
    <location>
        <begin position="2314"/>
        <end position="2326"/>
    </location>
</feature>
<accession>A0A074ZPM0</accession>
<dbReference type="Gene3D" id="3.30.40.10">
    <property type="entry name" value="Zinc/RING finger domain, C3HC4 (zinc finger)"/>
    <property type="match status" value="1"/>
</dbReference>
<feature type="compositionally biased region" description="Polar residues" evidence="5">
    <location>
        <begin position="1565"/>
        <end position="1578"/>
    </location>
</feature>
<dbReference type="GO" id="GO:0070210">
    <property type="term" value="C:Rpd3L-Expanded complex"/>
    <property type="evidence" value="ECO:0007669"/>
    <property type="project" value="TreeGrafter"/>
</dbReference>
<feature type="compositionally biased region" description="Basic and acidic residues" evidence="5">
    <location>
        <begin position="1251"/>
        <end position="1265"/>
    </location>
</feature>
<keyword evidence="4" id="KW-0156">Chromatin regulator</keyword>
<feature type="compositionally biased region" description="Polar residues" evidence="5">
    <location>
        <begin position="1230"/>
        <end position="1246"/>
    </location>
</feature>
<dbReference type="Pfam" id="PF00628">
    <property type="entry name" value="PHD"/>
    <property type="match status" value="1"/>
</dbReference>
<evidence type="ECO:0000256" key="3">
    <source>
        <dbReference type="ARBA" id="ARBA00022833"/>
    </source>
</evidence>